<dbReference type="Proteomes" id="UP000030665">
    <property type="component" value="Unassembled WGS sequence"/>
</dbReference>
<sequence length="182" mass="21655">MDEEDEVTTTLPKATSDVVTVEQQRLDYPNDPTYKCRFCGLVYNYLTTLKAHERVHDVEEPYVCAKCGLSFRFHSELQIHCEEHKGAYTYKCMCGRSFAKYSDLLYHHHSDEDEEEPVEETVLSHKQPAYYNRHYPDPRSVYYCQFCCRSYRSSHDLKYHLYSHRGERAFTIGSSRYLMNRM</sequence>
<dbReference type="InterPro" id="IPR036236">
    <property type="entry name" value="Znf_C2H2_sf"/>
</dbReference>
<dbReference type="SUPFAM" id="SSF57667">
    <property type="entry name" value="beta-beta-alpha zinc fingers"/>
    <property type="match status" value="2"/>
</dbReference>
<feature type="domain" description="C2H2-type" evidence="10">
    <location>
        <begin position="34"/>
        <end position="61"/>
    </location>
</feature>
<dbReference type="PROSITE" id="PS00028">
    <property type="entry name" value="ZINC_FINGER_C2H2_1"/>
    <property type="match status" value="3"/>
</dbReference>
<evidence type="ECO:0000256" key="5">
    <source>
        <dbReference type="ARBA" id="ARBA00022833"/>
    </source>
</evidence>
<reference evidence="11" key="1">
    <citation type="submission" date="2014-01" db="EMBL/GenBank/DDBJ databases">
        <authorList>
            <person name="Aslett M."/>
        </authorList>
    </citation>
    <scope>NUCLEOTIDE SEQUENCE</scope>
</reference>
<keyword evidence="7" id="KW-0804">Transcription</keyword>
<proteinExistence type="predicted"/>
<evidence type="ECO:0000256" key="7">
    <source>
        <dbReference type="ARBA" id="ARBA00023163"/>
    </source>
</evidence>
<feature type="domain" description="C2H2-type" evidence="10">
    <location>
        <begin position="142"/>
        <end position="169"/>
    </location>
</feature>
<dbReference type="GO" id="GO:0008270">
    <property type="term" value="F:zinc ion binding"/>
    <property type="evidence" value="ECO:0007669"/>
    <property type="project" value="UniProtKB-KW"/>
</dbReference>
<evidence type="ECO:0000256" key="6">
    <source>
        <dbReference type="ARBA" id="ARBA00023015"/>
    </source>
</evidence>
<dbReference type="PROSITE" id="PS50157">
    <property type="entry name" value="ZINC_FINGER_C2H2_2"/>
    <property type="match status" value="3"/>
</dbReference>
<dbReference type="PANTHER" id="PTHR47772:SF13">
    <property type="entry name" value="GASTRULA ZINC FINGER PROTEIN XLCGF49.1-LIKE-RELATED"/>
    <property type="match status" value="1"/>
</dbReference>
<organism evidence="11 12">
    <name type="scientific">Trichuris trichiura</name>
    <name type="common">Whipworm</name>
    <name type="synonym">Trichocephalus trichiurus</name>
    <dbReference type="NCBI Taxonomy" id="36087"/>
    <lineage>
        <taxon>Eukaryota</taxon>
        <taxon>Metazoa</taxon>
        <taxon>Ecdysozoa</taxon>
        <taxon>Nematoda</taxon>
        <taxon>Enoplea</taxon>
        <taxon>Dorylaimia</taxon>
        <taxon>Trichinellida</taxon>
        <taxon>Trichuridae</taxon>
        <taxon>Trichuris</taxon>
    </lineage>
</organism>
<dbReference type="InterPro" id="IPR013087">
    <property type="entry name" value="Znf_C2H2_type"/>
</dbReference>
<keyword evidence="2" id="KW-0479">Metal-binding</keyword>
<dbReference type="STRING" id="36087.A0A077Z229"/>
<keyword evidence="8" id="KW-0539">Nucleus</keyword>
<feature type="domain" description="C2H2-type" evidence="10">
    <location>
        <begin position="62"/>
        <end position="89"/>
    </location>
</feature>
<reference evidence="11" key="2">
    <citation type="submission" date="2014-03" db="EMBL/GenBank/DDBJ databases">
        <title>The whipworm genome and dual-species transcriptomics of an intimate host-pathogen interaction.</title>
        <authorList>
            <person name="Foth B.J."/>
            <person name="Tsai I.J."/>
            <person name="Reid A.J."/>
            <person name="Bancroft A.J."/>
            <person name="Nichol S."/>
            <person name="Tracey A."/>
            <person name="Holroyd N."/>
            <person name="Cotton J.A."/>
            <person name="Stanley E.J."/>
            <person name="Zarowiecki M."/>
            <person name="Liu J.Z."/>
            <person name="Huckvale T."/>
            <person name="Cooper P.J."/>
            <person name="Grencis R.K."/>
            <person name="Berriman M."/>
        </authorList>
    </citation>
    <scope>NUCLEOTIDE SEQUENCE [LARGE SCALE GENOMIC DNA]</scope>
</reference>
<keyword evidence="6" id="KW-0805">Transcription regulation</keyword>
<comment type="subcellular location">
    <subcellularLocation>
        <location evidence="1">Nucleus</location>
    </subcellularLocation>
</comment>
<evidence type="ECO:0000256" key="3">
    <source>
        <dbReference type="ARBA" id="ARBA00022737"/>
    </source>
</evidence>
<dbReference type="GO" id="GO:0005634">
    <property type="term" value="C:nucleus"/>
    <property type="evidence" value="ECO:0007669"/>
    <property type="project" value="UniProtKB-SubCell"/>
</dbReference>
<keyword evidence="5" id="KW-0862">Zinc</keyword>
<evidence type="ECO:0000313" key="11">
    <source>
        <dbReference type="EMBL" id="CDW52630.1"/>
    </source>
</evidence>
<evidence type="ECO:0000256" key="9">
    <source>
        <dbReference type="PROSITE-ProRule" id="PRU00042"/>
    </source>
</evidence>
<dbReference type="AlphaFoldDB" id="A0A077Z229"/>
<keyword evidence="4 9" id="KW-0863">Zinc-finger</keyword>
<dbReference type="Gene3D" id="3.30.160.60">
    <property type="entry name" value="Classic Zinc Finger"/>
    <property type="match status" value="2"/>
</dbReference>
<evidence type="ECO:0000256" key="1">
    <source>
        <dbReference type="ARBA" id="ARBA00004123"/>
    </source>
</evidence>
<name>A0A077Z229_TRITR</name>
<evidence type="ECO:0000256" key="8">
    <source>
        <dbReference type="ARBA" id="ARBA00023242"/>
    </source>
</evidence>
<accession>A0A077Z229</accession>
<evidence type="ECO:0000259" key="10">
    <source>
        <dbReference type="PROSITE" id="PS50157"/>
    </source>
</evidence>
<dbReference type="SMART" id="SM00355">
    <property type="entry name" value="ZnF_C2H2"/>
    <property type="match status" value="3"/>
</dbReference>
<dbReference type="EMBL" id="HG805827">
    <property type="protein sequence ID" value="CDW52630.1"/>
    <property type="molecule type" value="Genomic_DNA"/>
</dbReference>
<gene>
    <name evidence="11" type="ORF">TTRE_0000089201</name>
</gene>
<dbReference type="InterPro" id="IPR050636">
    <property type="entry name" value="C2H2-ZF_domain-containing"/>
</dbReference>
<protein>
    <submittedName>
        <fullName evidence="11">Zinc finger protein unc 98</fullName>
    </submittedName>
</protein>
<evidence type="ECO:0000256" key="2">
    <source>
        <dbReference type="ARBA" id="ARBA00022723"/>
    </source>
</evidence>
<dbReference type="PANTHER" id="PTHR47772">
    <property type="entry name" value="ZINC FINGER PROTEIN 200"/>
    <property type="match status" value="1"/>
</dbReference>
<keyword evidence="12" id="KW-1185">Reference proteome</keyword>
<evidence type="ECO:0000256" key="4">
    <source>
        <dbReference type="ARBA" id="ARBA00022771"/>
    </source>
</evidence>
<evidence type="ECO:0000313" key="12">
    <source>
        <dbReference type="Proteomes" id="UP000030665"/>
    </source>
</evidence>
<keyword evidence="3" id="KW-0677">Repeat</keyword>
<dbReference type="Pfam" id="PF00096">
    <property type="entry name" value="zf-C2H2"/>
    <property type="match status" value="1"/>
</dbReference>
<dbReference type="OrthoDB" id="6077919at2759"/>